<gene>
    <name evidence="1" type="ORF">LOK49_LG06G02627</name>
</gene>
<dbReference type="Proteomes" id="UP001060215">
    <property type="component" value="Chromosome 5"/>
</dbReference>
<evidence type="ECO:0000313" key="2">
    <source>
        <dbReference type="Proteomes" id="UP001060215"/>
    </source>
</evidence>
<accession>A0ACC0HGW7</accession>
<name>A0ACC0HGW7_9ERIC</name>
<reference evidence="1 2" key="1">
    <citation type="journal article" date="2022" name="Plant J.">
        <title>Chromosome-level genome of Camellia lanceoleosa provides a valuable resource for understanding genome evolution and self-incompatibility.</title>
        <authorList>
            <person name="Gong W."/>
            <person name="Xiao S."/>
            <person name="Wang L."/>
            <person name="Liao Z."/>
            <person name="Chang Y."/>
            <person name="Mo W."/>
            <person name="Hu G."/>
            <person name="Li W."/>
            <person name="Zhao G."/>
            <person name="Zhu H."/>
            <person name="Hu X."/>
            <person name="Ji K."/>
            <person name="Xiang X."/>
            <person name="Song Q."/>
            <person name="Yuan D."/>
            <person name="Jin S."/>
            <person name="Zhang L."/>
        </authorList>
    </citation>
    <scope>NUCLEOTIDE SEQUENCE [LARGE SCALE GENOMIC DNA]</scope>
    <source>
        <strain evidence="1">SQ_2022a</strain>
    </source>
</reference>
<evidence type="ECO:0000313" key="1">
    <source>
        <dbReference type="EMBL" id="KAI8011908.1"/>
    </source>
</evidence>
<comment type="caution">
    <text evidence="1">The sequence shown here is derived from an EMBL/GenBank/DDBJ whole genome shotgun (WGS) entry which is preliminary data.</text>
</comment>
<organism evidence="1 2">
    <name type="scientific">Camellia lanceoleosa</name>
    <dbReference type="NCBI Taxonomy" id="1840588"/>
    <lineage>
        <taxon>Eukaryota</taxon>
        <taxon>Viridiplantae</taxon>
        <taxon>Streptophyta</taxon>
        <taxon>Embryophyta</taxon>
        <taxon>Tracheophyta</taxon>
        <taxon>Spermatophyta</taxon>
        <taxon>Magnoliopsida</taxon>
        <taxon>eudicotyledons</taxon>
        <taxon>Gunneridae</taxon>
        <taxon>Pentapetalae</taxon>
        <taxon>asterids</taxon>
        <taxon>Ericales</taxon>
        <taxon>Theaceae</taxon>
        <taxon>Camellia</taxon>
    </lineage>
</organism>
<protein>
    <submittedName>
        <fullName evidence="1">Kinesin-like protein KIN-10A</fullName>
    </submittedName>
</protein>
<dbReference type="EMBL" id="CM045762">
    <property type="protein sequence ID" value="KAI8011908.1"/>
    <property type="molecule type" value="Genomic_DNA"/>
</dbReference>
<keyword evidence="2" id="KW-1185">Reference proteome</keyword>
<proteinExistence type="predicted"/>
<sequence>MVILDVPTMGGQLMLVDMAGSENIEQAGQNGLEAKMQTGKINQGNIALKRVVESIANGDSHVPFRDSKLTMLLQDSFEDDKSKILMILCASPDPKEMHKTISTLEYGAKAKCIVRGPHTPLKDKNGTEDSSSAVILGSRITAMDQFIFKLQMENKLREKERNEAHKELTKKEEEISALRAKLTVVEGKELGTSEEEINMKVNERIHMLKASWRRKYKNVRKWQMILLNWRGGRWKKGYCNNNKKLKFLGGVWRN</sequence>